<dbReference type="Proteomes" id="UP000184016">
    <property type="component" value="Unassembled WGS sequence"/>
</dbReference>
<keyword evidence="1" id="KW-0812">Transmembrane</keyword>
<feature type="transmembrane region" description="Helical" evidence="1">
    <location>
        <begin position="91"/>
        <end position="108"/>
    </location>
</feature>
<evidence type="ECO:0000313" key="2">
    <source>
        <dbReference type="EMBL" id="SHK35988.1"/>
    </source>
</evidence>
<organism evidence="2 3">
    <name type="scientific">Alicyclobacillus tolerans</name>
    <dbReference type="NCBI Taxonomy" id="90970"/>
    <lineage>
        <taxon>Bacteria</taxon>
        <taxon>Bacillati</taxon>
        <taxon>Bacillota</taxon>
        <taxon>Bacilli</taxon>
        <taxon>Bacillales</taxon>
        <taxon>Alicyclobacillaceae</taxon>
        <taxon>Alicyclobacillus</taxon>
    </lineage>
</organism>
<gene>
    <name evidence="2" type="ORF">SAMN05443507_112101</name>
</gene>
<feature type="transmembrane region" description="Helical" evidence="1">
    <location>
        <begin position="521"/>
        <end position="539"/>
    </location>
</feature>
<feature type="transmembrane region" description="Helical" evidence="1">
    <location>
        <begin position="12"/>
        <end position="31"/>
    </location>
</feature>
<dbReference type="OrthoDB" id="2369703at2"/>
<accession>A0A1M6RUC0</accession>
<reference evidence="3" key="1">
    <citation type="submission" date="2016-11" db="EMBL/GenBank/DDBJ databases">
        <authorList>
            <person name="Varghese N."/>
            <person name="Submissions S."/>
        </authorList>
    </citation>
    <scope>NUCLEOTIDE SEQUENCE [LARGE SCALE GENOMIC DNA]</scope>
    <source>
        <strain evidence="3">USBA-503</strain>
    </source>
</reference>
<keyword evidence="1" id="KW-1133">Transmembrane helix</keyword>
<feature type="transmembrane region" description="Helical" evidence="1">
    <location>
        <begin position="37"/>
        <end position="54"/>
    </location>
</feature>
<dbReference type="AlphaFoldDB" id="A0A1M6RUC0"/>
<feature type="transmembrane region" description="Helical" evidence="1">
    <location>
        <begin position="66"/>
        <end position="85"/>
    </location>
</feature>
<evidence type="ECO:0000313" key="3">
    <source>
        <dbReference type="Proteomes" id="UP000184016"/>
    </source>
</evidence>
<keyword evidence="3" id="KW-1185">Reference proteome</keyword>
<name>A0A1M6RUC0_9BACL</name>
<dbReference type="STRING" id="1830138.SAMN05443507_112101"/>
<sequence length="554" mass="61546">MDKTLKRSRRWLWIVYLLWALFVNAMNLWVVKPLVEDFALLGVLAVIVIIVLWLTTIRIQSRKKWITFTLFALLLGQGISSVSFYPTGLRVLFTVIMLLGLCILAIWFTKAGWKTVLVSAAAILLVNLWLPYSEWPFLTHFKIVKYGKMSLIPGDIPALPWSTISTPQGPALVTFNRVLPSNAELSDLASQATSKPDSLYNLLQTAQHEYELMEILSDHGKAVVKPLPLSDLAQVSLWNLVAPTFPLSVSHWKIVNQHAIMYLTAPVSPASAAALGLEPASYSGNFLALAAQTWEQDQEQWNQLLSDANVTPANPPLQIQGGLLTGSWQGHTVQVPVKTQIILGEGSFTRPGANQVLLEGANLLQIVSLTQNKVVASFHASLTQSLPHDIVIGPLTKGGPDAIFVNAQRAYILSVNSAGQFRTVYEAPLGSSLRFEAVLPSVGNRAPEIITDDPSAMRDVPTRYFSSYLYRDHQLYRNWRVYRTNVVNVEPVHWQPGKVDLALSIYGTGEYLIIQRSYTPVLPVSIGIFIIIGLIGWGLRLNDRRKRVKADEVQ</sequence>
<keyword evidence="1" id="KW-0472">Membrane</keyword>
<dbReference type="RefSeq" id="WP_072874144.1">
    <property type="nucleotide sequence ID" value="NZ_FRAF01000012.1"/>
</dbReference>
<dbReference type="EMBL" id="FRAF01000012">
    <property type="protein sequence ID" value="SHK35988.1"/>
    <property type="molecule type" value="Genomic_DNA"/>
</dbReference>
<evidence type="ECO:0000256" key="1">
    <source>
        <dbReference type="SAM" id="Phobius"/>
    </source>
</evidence>
<proteinExistence type="predicted"/>
<feature type="transmembrane region" description="Helical" evidence="1">
    <location>
        <begin position="115"/>
        <end position="132"/>
    </location>
</feature>
<protein>
    <submittedName>
        <fullName evidence="2">Uncharacterized protein</fullName>
    </submittedName>
</protein>